<evidence type="ECO:0000313" key="1">
    <source>
        <dbReference type="EMBL" id="VDP35438.1"/>
    </source>
</evidence>
<keyword evidence="2" id="KW-1185">Reference proteome</keyword>
<dbReference type="WBParaSite" id="SBAD_0001127501-mRNA-1">
    <property type="protein sequence ID" value="SBAD_0001127501-mRNA-1"/>
    <property type="gene ID" value="SBAD_0001127501"/>
</dbReference>
<dbReference type="AlphaFoldDB" id="A0A183J4V1"/>
<evidence type="ECO:0000313" key="2">
    <source>
        <dbReference type="Proteomes" id="UP000270296"/>
    </source>
</evidence>
<proteinExistence type="predicted"/>
<gene>
    <name evidence="1" type="ORF">SBAD_LOCUS10899</name>
</gene>
<sequence length="73" mass="8348">MFNQELTENRSPLLNISSEIEFFAGCSSDCAPILFHRHRSYDNLHVRTLLNESHGKCKFARIAAVFVYAAVLF</sequence>
<dbReference type="Proteomes" id="UP000270296">
    <property type="component" value="Unassembled WGS sequence"/>
</dbReference>
<reference evidence="1 2" key="2">
    <citation type="submission" date="2018-11" db="EMBL/GenBank/DDBJ databases">
        <authorList>
            <consortium name="Pathogen Informatics"/>
        </authorList>
    </citation>
    <scope>NUCLEOTIDE SEQUENCE [LARGE SCALE GENOMIC DNA]</scope>
</reference>
<dbReference type="EMBL" id="UZAM01014749">
    <property type="protein sequence ID" value="VDP35438.1"/>
    <property type="molecule type" value="Genomic_DNA"/>
</dbReference>
<organism evidence="3">
    <name type="scientific">Soboliphyme baturini</name>
    <dbReference type="NCBI Taxonomy" id="241478"/>
    <lineage>
        <taxon>Eukaryota</taxon>
        <taxon>Metazoa</taxon>
        <taxon>Ecdysozoa</taxon>
        <taxon>Nematoda</taxon>
        <taxon>Enoplea</taxon>
        <taxon>Dorylaimia</taxon>
        <taxon>Dioctophymatida</taxon>
        <taxon>Dioctophymatoidea</taxon>
        <taxon>Soboliphymatidae</taxon>
        <taxon>Soboliphyme</taxon>
    </lineage>
</organism>
<evidence type="ECO:0000313" key="3">
    <source>
        <dbReference type="WBParaSite" id="SBAD_0001127501-mRNA-1"/>
    </source>
</evidence>
<accession>A0A183J4V1</accession>
<name>A0A183J4V1_9BILA</name>
<reference evidence="3" key="1">
    <citation type="submission" date="2016-06" db="UniProtKB">
        <authorList>
            <consortium name="WormBaseParasite"/>
        </authorList>
    </citation>
    <scope>IDENTIFICATION</scope>
</reference>
<protein>
    <submittedName>
        <fullName evidence="1 3">Uncharacterized protein</fullName>
    </submittedName>
</protein>